<accession>A0A1G6PU05</accession>
<dbReference type="STRING" id="28234.SAMN04488588_1898"/>
<dbReference type="RefSeq" id="WP_091405276.1">
    <property type="nucleotide sequence ID" value="NZ_FMYV01000009.1"/>
</dbReference>
<dbReference type="Gene3D" id="1.25.40.10">
    <property type="entry name" value="Tetratricopeptide repeat domain"/>
    <property type="match status" value="1"/>
</dbReference>
<dbReference type="PROSITE" id="PS50005">
    <property type="entry name" value="TPR"/>
    <property type="match status" value="1"/>
</dbReference>
<name>A0A1G6PU05_9BACT</name>
<evidence type="ECO:0000256" key="1">
    <source>
        <dbReference type="PROSITE-ProRule" id="PRU00339"/>
    </source>
</evidence>
<gene>
    <name evidence="3" type="ORF">E4650_09495</name>
    <name evidence="2" type="ORF">SAMN04488588_1898</name>
</gene>
<evidence type="ECO:0000313" key="2">
    <source>
        <dbReference type="EMBL" id="SDC83528.1"/>
    </source>
</evidence>
<keyword evidence="1" id="KW-0802">TPR repeat</keyword>
<dbReference type="InterPro" id="IPR011990">
    <property type="entry name" value="TPR-like_helical_dom_sf"/>
</dbReference>
<dbReference type="AlphaFoldDB" id="A0A1G6PU05"/>
<protein>
    <submittedName>
        <fullName evidence="3">Tetratricopeptide repeat protein</fullName>
    </submittedName>
    <submittedName>
        <fullName evidence="2">Tetratricopeptide repeat-containing protein</fullName>
    </submittedName>
</protein>
<dbReference type="EMBL" id="SRME01000007">
    <property type="protein sequence ID" value="TGG86871.1"/>
    <property type="molecule type" value="Genomic_DNA"/>
</dbReference>
<evidence type="ECO:0000313" key="3">
    <source>
        <dbReference type="EMBL" id="TGG86871.1"/>
    </source>
</evidence>
<reference evidence="3 5" key="2">
    <citation type="submission" date="2019-04" db="EMBL/GenBank/DDBJ databases">
        <title>Draft genome sequence data and analysis of a Fermenting Bacterium, Geotoga petraea strain HO-Geo1, isolated from heavy-oil petroleum reservoir in Russia.</title>
        <authorList>
            <person name="Grouzdev D.S."/>
            <person name="Semenova E.M."/>
            <person name="Sokolova D.S."/>
            <person name="Tourova T.P."/>
            <person name="Poltaraus A.B."/>
            <person name="Nazina T.N."/>
        </authorList>
    </citation>
    <scope>NUCLEOTIDE SEQUENCE [LARGE SCALE GENOMIC DNA]</scope>
    <source>
        <strain evidence="3 5">HO-Geo1</strain>
    </source>
</reference>
<reference evidence="2 4" key="1">
    <citation type="submission" date="2016-10" db="EMBL/GenBank/DDBJ databases">
        <authorList>
            <person name="de Groot N.N."/>
        </authorList>
    </citation>
    <scope>NUCLEOTIDE SEQUENCE [LARGE SCALE GENOMIC DNA]</scope>
    <source>
        <strain evidence="2 4">WG14</strain>
    </source>
</reference>
<evidence type="ECO:0000313" key="4">
    <source>
        <dbReference type="Proteomes" id="UP000199322"/>
    </source>
</evidence>
<dbReference type="Pfam" id="PF13431">
    <property type="entry name" value="TPR_17"/>
    <property type="match status" value="1"/>
</dbReference>
<dbReference type="PROSITE" id="PS50293">
    <property type="entry name" value="TPR_REGION"/>
    <property type="match status" value="1"/>
</dbReference>
<dbReference type="OrthoDB" id="46207at2"/>
<dbReference type="Proteomes" id="UP000297288">
    <property type="component" value="Unassembled WGS sequence"/>
</dbReference>
<keyword evidence="4" id="KW-1185">Reference proteome</keyword>
<dbReference type="EMBL" id="FMYV01000009">
    <property type="protein sequence ID" value="SDC83528.1"/>
    <property type="molecule type" value="Genomic_DNA"/>
</dbReference>
<sequence length="235" mass="26780">MKKLMIVLFVISSLMVFSVGFDELRTQFVRANSERNVEKMEVVIDLTENNTNDASIMALNAEAMTEIANWGYTDDAIREDMYEKAVEKGEAAVEIESTTYTNYVAGAAIGRLAQYKGIVSSLFMLGDFDDYISTAIELDPNNFKALVAMGMRYRDTPWPAGNNKKSEQYLKQAIEAEPTYINSYYELGILYKEWGKDEEAIEMFEEVLERPVHPNFVAQGEEAKMEAEKHLEELR</sequence>
<dbReference type="Proteomes" id="UP000199322">
    <property type="component" value="Unassembled WGS sequence"/>
</dbReference>
<proteinExistence type="predicted"/>
<dbReference type="InterPro" id="IPR019734">
    <property type="entry name" value="TPR_rpt"/>
</dbReference>
<feature type="repeat" description="TPR" evidence="1">
    <location>
        <begin position="181"/>
        <end position="214"/>
    </location>
</feature>
<evidence type="ECO:0000313" key="5">
    <source>
        <dbReference type="Proteomes" id="UP000297288"/>
    </source>
</evidence>
<organism evidence="2 4">
    <name type="scientific">Geotoga petraea</name>
    <dbReference type="NCBI Taxonomy" id="28234"/>
    <lineage>
        <taxon>Bacteria</taxon>
        <taxon>Thermotogati</taxon>
        <taxon>Thermotogota</taxon>
        <taxon>Thermotogae</taxon>
        <taxon>Petrotogales</taxon>
        <taxon>Petrotogaceae</taxon>
        <taxon>Geotoga</taxon>
    </lineage>
</organism>
<dbReference type="SUPFAM" id="SSF48452">
    <property type="entry name" value="TPR-like"/>
    <property type="match status" value="1"/>
</dbReference>